<reference evidence="1 2" key="1">
    <citation type="submission" date="2020-02" db="EMBL/GenBank/DDBJ databases">
        <authorList>
            <person name="Li G."/>
        </authorList>
    </citation>
    <scope>NUCLEOTIDE SEQUENCE [LARGE SCALE GENOMIC DNA]</scope>
    <source>
        <strain evidence="1 2">DSM 102029</strain>
    </source>
</reference>
<proteinExistence type="predicted"/>
<evidence type="ECO:0008006" key="3">
    <source>
        <dbReference type="Google" id="ProtNLM"/>
    </source>
</evidence>
<accession>A0A6P1YS16</accession>
<evidence type="ECO:0000313" key="2">
    <source>
        <dbReference type="Proteomes" id="UP000464751"/>
    </source>
</evidence>
<organism evidence="1 2">
    <name type="scientific">Ancylobacter pratisalsi</name>
    <dbReference type="NCBI Taxonomy" id="1745854"/>
    <lineage>
        <taxon>Bacteria</taxon>
        <taxon>Pseudomonadati</taxon>
        <taxon>Pseudomonadota</taxon>
        <taxon>Alphaproteobacteria</taxon>
        <taxon>Hyphomicrobiales</taxon>
        <taxon>Xanthobacteraceae</taxon>
        <taxon>Ancylobacter</taxon>
    </lineage>
</organism>
<evidence type="ECO:0000313" key="1">
    <source>
        <dbReference type="EMBL" id="QIB35815.1"/>
    </source>
</evidence>
<keyword evidence="2" id="KW-1185">Reference proteome</keyword>
<dbReference type="KEGG" id="apra:G3A50_20435"/>
<protein>
    <recommendedName>
        <fullName evidence="3">Transcriptional coactivator p15 (PC4) C-terminal domain-containing protein</fullName>
    </recommendedName>
</protein>
<gene>
    <name evidence="1" type="ORF">G3A50_20435</name>
</gene>
<name>A0A6P1YS16_9HYPH</name>
<sequence length="87" mass="9429">MTAPALPADVATIRKNARECLAVRLCEYEGRPYLDLRLIDAASGPRPQFTKRGVTLRPSLIGDLIAALQAAQERARELGLLDGEGAR</sequence>
<dbReference type="RefSeq" id="WP_163076954.1">
    <property type="nucleotide sequence ID" value="NZ_CP048630.1"/>
</dbReference>
<dbReference type="Proteomes" id="UP000464751">
    <property type="component" value="Chromosome"/>
</dbReference>
<dbReference type="EMBL" id="CP048630">
    <property type="protein sequence ID" value="QIB35815.1"/>
    <property type="molecule type" value="Genomic_DNA"/>
</dbReference>
<dbReference type="AlphaFoldDB" id="A0A6P1YS16"/>